<dbReference type="CTD" id="20248588"/>
<gene>
    <name evidence="4" type="ORF">LOTGIDRAFT_231436</name>
</gene>
<feature type="chain" id="PRO_5004718494" description="MAM domain-containing protein" evidence="2">
    <location>
        <begin position="22"/>
        <end position="499"/>
    </location>
</feature>
<dbReference type="InterPro" id="IPR000998">
    <property type="entry name" value="MAM_dom"/>
</dbReference>
<dbReference type="Proteomes" id="UP000030746">
    <property type="component" value="Unassembled WGS sequence"/>
</dbReference>
<dbReference type="InterPro" id="IPR051560">
    <property type="entry name" value="MAM_domain-containing"/>
</dbReference>
<keyword evidence="2" id="KW-0732">Signal</keyword>
<evidence type="ECO:0000256" key="1">
    <source>
        <dbReference type="SAM" id="Coils"/>
    </source>
</evidence>
<dbReference type="GeneID" id="20248588"/>
<keyword evidence="5" id="KW-1185">Reference proteome</keyword>
<keyword evidence="1" id="KW-0175">Coiled coil</keyword>
<evidence type="ECO:0000259" key="3">
    <source>
        <dbReference type="PROSITE" id="PS50060"/>
    </source>
</evidence>
<proteinExistence type="predicted"/>
<dbReference type="RefSeq" id="XP_009051083.1">
    <property type="nucleotide sequence ID" value="XM_009052835.1"/>
</dbReference>
<dbReference type="AlphaFoldDB" id="V4C9H0"/>
<feature type="domain" description="MAM" evidence="3">
    <location>
        <begin position="287"/>
        <end position="453"/>
    </location>
</feature>
<organism evidence="4 5">
    <name type="scientific">Lottia gigantea</name>
    <name type="common">Giant owl limpet</name>
    <dbReference type="NCBI Taxonomy" id="225164"/>
    <lineage>
        <taxon>Eukaryota</taxon>
        <taxon>Metazoa</taxon>
        <taxon>Spiralia</taxon>
        <taxon>Lophotrochozoa</taxon>
        <taxon>Mollusca</taxon>
        <taxon>Gastropoda</taxon>
        <taxon>Patellogastropoda</taxon>
        <taxon>Lottioidea</taxon>
        <taxon>Lottiidae</taxon>
        <taxon>Lottia</taxon>
    </lineage>
</organism>
<dbReference type="PRINTS" id="PR00020">
    <property type="entry name" value="MAMDOMAIN"/>
</dbReference>
<dbReference type="CDD" id="cd06263">
    <property type="entry name" value="MAM"/>
    <property type="match status" value="1"/>
</dbReference>
<sequence>MAIQKLIIVINLLNLLNFVFSNEAVCGFTHNDCSYEIKLVPVGNCRYGDQIMMDKQMDSADYSSKMNMMERTFSDVRVDHEKRLDGLEKSVRELLGLDENSSPIDHVFNSRGKFQNQDNKEIVSRLHEEYTNLRIDIKRKNARIIQAEIKFNETNKELKQAQLDLFDTNQELLDAENKIAYMQREMMILRNQLKDKTYRLDASGKKASDCEGKTGSMQTQLFELVRSEATIKEDLETCYLEKNMTEKELQETKRRHGHLKRRHHDQKGILKIRENELINCYNAKTETFCGFEDPNLCGFTQINGTVEDFFDWTRGQGSTPSANTGPTKDHTCNSEKGHFMYIEASAKGKGNNAIMFSPLYRGLTEQCVEFYYHMNGRHVGTLNVYARARGAELDSVWRAFGNQGDVWSFARLGIPKELARAGYQIAFEGITESGYQGDISIDDVSVTDAGCPIDSGVTPVKVSLDSDELIKLGKNFARSLKRKKLKRVKNKKSSGENEE</sequence>
<reference evidence="4 5" key="1">
    <citation type="journal article" date="2013" name="Nature">
        <title>Insights into bilaterian evolution from three spiralian genomes.</title>
        <authorList>
            <person name="Simakov O."/>
            <person name="Marletaz F."/>
            <person name="Cho S.J."/>
            <person name="Edsinger-Gonzales E."/>
            <person name="Havlak P."/>
            <person name="Hellsten U."/>
            <person name="Kuo D.H."/>
            <person name="Larsson T."/>
            <person name="Lv J."/>
            <person name="Arendt D."/>
            <person name="Savage R."/>
            <person name="Osoegawa K."/>
            <person name="de Jong P."/>
            <person name="Grimwood J."/>
            <person name="Chapman J.A."/>
            <person name="Shapiro H."/>
            <person name="Aerts A."/>
            <person name="Otillar R.P."/>
            <person name="Terry A.Y."/>
            <person name="Boore J.L."/>
            <person name="Grigoriev I.V."/>
            <person name="Lindberg D.R."/>
            <person name="Seaver E.C."/>
            <person name="Weisblat D.A."/>
            <person name="Putnam N.H."/>
            <person name="Rokhsar D.S."/>
        </authorList>
    </citation>
    <scope>NUCLEOTIDE SEQUENCE [LARGE SCALE GENOMIC DNA]</scope>
</reference>
<dbReference type="InterPro" id="IPR013320">
    <property type="entry name" value="ConA-like_dom_sf"/>
</dbReference>
<name>V4C9H0_LOTGI</name>
<feature type="signal peptide" evidence="2">
    <location>
        <begin position="1"/>
        <end position="21"/>
    </location>
</feature>
<dbReference type="Gene3D" id="2.60.120.200">
    <property type="match status" value="1"/>
</dbReference>
<dbReference type="GO" id="GO:0016020">
    <property type="term" value="C:membrane"/>
    <property type="evidence" value="ECO:0007669"/>
    <property type="project" value="InterPro"/>
</dbReference>
<dbReference type="KEGG" id="lgi:LOTGIDRAFT_231436"/>
<dbReference type="PANTHER" id="PTHR23282:SF146">
    <property type="entry name" value="RT07201P-RELATED"/>
    <property type="match status" value="1"/>
</dbReference>
<dbReference type="OrthoDB" id="6107927at2759"/>
<feature type="coiled-coil region" evidence="1">
    <location>
        <begin position="123"/>
        <end position="192"/>
    </location>
</feature>
<evidence type="ECO:0000313" key="5">
    <source>
        <dbReference type="Proteomes" id="UP000030746"/>
    </source>
</evidence>
<dbReference type="EMBL" id="KB201262">
    <property type="protein sequence ID" value="ESO98389.1"/>
    <property type="molecule type" value="Genomic_DNA"/>
</dbReference>
<dbReference type="Pfam" id="PF00629">
    <property type="entry name" value="MAM"/>
    <property type="match status" value="1"/>
</dbReference>
<dbReference type="SMART" id="SM00137">
    <property type="entry name" value="MAM"/>
    <property type="match status" value="1"/>
</dbReference>
<dbReference type="OMA" id="HFMFIEA"/>
<evidence type="ECO:0000313" key="4">
    <source>
        <dbReference type="EMBL" id="ESO98389.1"/>
    </source>
</evidence>
<accession>V4C9H0</accession>
<dbReference type="PROSITE" id="PS50060">
    <property type="entry name" value="MAM_2"/>
    <property type="match status" value="1"/>
</dbReference>
<protein>
    <recommendedName>
        <fullName evidence="3">MAM domain-containing protein</fullName>
    </recommendedName>
</protein>
<evidence type="ECO:0000256" key="2">
    <source>
        <dbReference type="SAM" id="SignalP"/>
    </source>
</evidence>
<dbReference type="HOGENOM" id="CLU_546654_0_0_1"/>
<dbReference type="PANTHER" id="PTHR23282">
    <property type="entry name" value="APICAL ENDOSOMAL GLYCOPROTEIN PRECURSOR"/>
    <property type="match status" value="1"/>
</dbReference>
<dbReference type="SUPFAM" id="SSF49899">
    <property type="entry name" value="Concanavalin A-like lectins/glucanases"/>
    <property type="match status" value="1"/>
</dbReference>